<sequence length="252" mass="26002">MAPQEFSGKIALVTGGATGIGRAASLALAARGATVTIAGRRTEAGKAVVEEIRALGGTAEFRRTDVTDLGALEALHRGIVADHGRLDIAFDNAGYQEPRAPLPQQSDAVFDRVFDTNLRAVFHCLRLQIPLMAAAGGGAIVVNASVSGLRNPNPGLSLYSASKAAVISLAKSAAMEAAETGVRINIVAPGRVATEMMLGSKIMDMEAVAAGLPIRRLGRPEEVAEAVAWLASDAASFVVGHVLCTDGGFMTL</sequence>
<protein>
    <submittedName>
        <fullName evidence="4">SDR family oxidoreductase</fullName>
    </submittedName>
</protein>
<dbReference type="Gene3D" id="3.40.50.720">
    <property type="entry name" value="NAD(P)-binding Rossmann-like Domain"/>
    <property type="match status" value="1"/>
</dbReference>
<evidence type="ECO:0000259" key="3">
    <source>
        <dbReference type="SMART" id="SM00822"/>
    </source>
</evidence>
<dbReference type="FunFam" id="3.40.50.720:FF:000084">
    <property type="entry name" value="Short-chain dehydrogenase reductase"/>
    <property type="match status" value="1"/>
</dbReference>
<evidence type="ECO:0000256" key="1">
    <source>
        <dbReference type="ARBA" id="ARBA00006484"/>
    </source>
</evidence>
<evidence type="ECO:0000313" key="5">
    <source>
        <dbReference type="Proteomes" id="UP000609531"/>
    </source>
</evidence>
<dbReference type="Pfam" id="PF13561">
    <property type="entry name" value="adh_short_C2"/>
    <property type="match status" value="1"/>
</dbReference>
<dbReference type="PANTHER" id="PTHR24321">
    <property type="entry name" value="DEHYDROGENASES, SHORT CHAIN"/>
    <property type="match status" value="1"/>
</dbReference>
<feature type="domain" description="Ketoreductase" evidence="3">
    <location>
        <begin position="9"/>
        <end position="195"/>
    </location>
</feature>
<accession>A0A934IKR0</accession>
<dbReference type="PANTHER" id="PTHR24321:SF11">
    <property type="entry name" value="BLR0893 PROTEIN"/>
    <property type="match status" value="1"/>
</dbReference>
<dbReference type="InterPro" id="IPR057326">
    <property type="entry name" value="KR_dom"/>
</dbReference>
<dbReference type="PROSITE" id="PS00061">
    <property type="entry name" value="ADH_SHORT"/>
    <property type="match status" value="1"/>
</dbReference>
<dbReference type="GO" id="GO:0016491">
    <property type="term" value="F:oxidoreductase activity"/>
    <property type="evidence" value="ECO:0007669"/>
    <property type="project" value="UniProtKB-KW"/>
</dbReference>
<keyword evidence="5" id="KW-1185">Reference proteome</keyword>
<dbReference type="SMART" id="SM00822">
    <property type="entry name" value="PKS_KR"/>
    <property type="match status" value="1"/>
</dbReference>
<dbReference type="InterPro" id="IPR020904">
    <property type="entry name" value="Sc_DH/Rdtase_CS"/>
</dbReference>
<evidence type="ECO:0000256" key="2">
    <source>
        <dbReference type="ARBA" id="ARBA00023002"/>
    </source>
</evidence>
<dbReference type="SUPFAM" id="SSF51735">
    <property type="entry name" value="NAD(P)-binding Rossmann-fold domains"/>
    <property type="match status" value="1"/>
</dbReference>
<dbReference type="AlphaFoldDB" id="A0A934IKR0"/>
<dbReference type="InterPro" id="IPR036291">
    <property type="entry name" value="NAD(P)-bd_dom_sf"/>
</dbReference>
<name>A0A934IKR0_9HYPH</name>
<gene>
    <name evidence="4" type="ORF">JCR33_00465</name>
</gene>
<dbReference type="InterPro" id="IPR002347">
    <property type="entry name" value="SDR_fam"/>
</dbReference>
<keyword evidence="2" id="KW-0560">Oxidoreductase</keyword>
<dbReference type="CDD" id="cd05233">
    <property type="entry name" value="SDR_c"/>
    <property type="match status" value="1"/>
</dbReference>
<organism evidence="4 5">
    <name type="scientific">Acuticoccus mangrovi</name>
    <dbReference type="NCBI Taxonomy" id="2796142"/>
    <lineage>
        <taxon>Bacteria</taxon>
        <taxon>Pseudomonadati</taxon>
        <taxon>Pseudomonadota</taxon>
        <taxon>Alphaproteobacteria</taxon>
        <taxon>Hyphomicrobiales</taxon>
        <taxon>Amorphaceae</taxon>
        <taxon>Acuticoccus</taxon>
    </lineage>
</organism>
<comment type="caution">
    <text evidence="4">The sequence shown here is derived from an EMBL/GenBank/DDBJ whole genome shotgun (WGS) entry which is preliminary data.</text>
</comment>
<dbReference type="EMBL" id="JAEKJA010000001">
    <property type="protein sequence ID" value="MBJ3774141.1"/>
    <property type="molecule type" value="Genomic_DNA"/>
</dbReference>
<comment type="similarity">
    <text evidence="1">Belongs to the short-chain dehydrogenases/reductases (SDR) family.</text>
</comment>
<proteinExistence type="inferred from homology"/>
<dbReference type="PRINTS" id="PR00080">
    <property type="entry name" value="SDRFAMILY"/>
</dbReference>
<dbReference type="Proteomes" id="UP000609531">
    <property type="component" value="Unassembled WGS sequence"/>
</dbReference>
<evidence type="ECO:0000313" key="4">
    <source>
        <dbReference type="EMBL" id="MBJ3774141.1"/>
    </source>
</evidence>
<dbReference type="PRINTS" id="PR00081">
    <property type="entry name" value="GDHRDH"/>
</dbReference>
<reference evidence="4" key="1">
    <citation type="submission" date="2020-12" db="EMBL/GenBank/DDBJ databases">
        <title>Bacterial taxonomy.</title>
        <authorList>
            <person name="Pan X."/>
        </authorList>
    </citation>
    <scope>NUCLEOTIDE SEQUENCE</scope>
    <source>
        <strain evidence="4">B2012</strain>
    </source>
</reference>